<dbReference type="AlphaFoldDB" id="I2FMP0"/>
<accession>I2FMP0</accession>
<evidence type="ECO:0000313" key="2">
    <source>
        <dbReference type="Proteomes" id="UP000006174"/>
    </source>
</evidence>
<organism evidence="1 2">
    <name type="scientific">Ustilago hordei</name>
    <name type="common">Barley covered smut fungus</name>
    <dbReference type="NCBI Taxonomy" id="120017"/>
    <lineage>
        <taxon>Eukaryota</taxon>
        <taxon>Fungi</taxon>
        <taxon>Dikarya</taxon>
        <taxon>Basidiomycota</taxon>
        <taxon>Ustilaginomycotina</taxon>
        <taxon>Ustilaginomycetes</taxon>
        <taxon>Ustilaginales</taxon>
        <taxon>Ustilaginaceae</taxon>
        <taxon>Ustilago</taxon>
    </lineage>
</organism>
<sequence>MAAYDLCAGPVTHLTTSFSTLNLIMSTNRHMSTNCRMSTNHHHNTRYVNLYLLEMDLTIEEGLANLSQTPELPSTSTTSNCARCHGPECAGSRKTHQFI</sequence>
<dbReference type="Proteomes" id="UP000006174">
    <property type="component" value="Unassembled WGS sequence"/>
</dbReference>
<name>I2FMP0_USTHO</name>
<keyword evidence="2" id="KW-1185">Reference proteome</keyword>
<evidence type="ECO:0000313" key="1">
    <source>
        <dbReference type="EMBL" id="CCF48183.1"/>
    </source>
</evidence>
<protein>
    <submittedName>
        <fullName evidence="1">Uncharacterized protein</fullName>
    </submittedName>
</protein>
<gene>
    <name evidence="1" type="ORF">UHOR_12985</name>
</gene>
<comment type="caution">
    <text evidence="1">The sequence shown here is derived from an EMBL/GenBank/DDBJ whole genome shotgun (WGS) entry which is preliminary data.</text>
</comment>
<dbReference type="EMBL" id="CAGI01000116">
    <property type="protein sequence ID" value="CCF48183.1"/>
    <property type="molecule type" value="Genomic_DNA"/>
</dbReference>
<dbReference type="HOGENOM" id="CLU_2322101_0_0_1"/>
<proteinExistence type="predicted"/>
<reference evidence="1 2" key="1">
    <citation type="journal article" date="2012" name="Plant Cell">
        <title>Genome comparison of barley and maize smut fungi reveals targeted loss of RNA silencing components and species-specific presence of transposable elements.</title>
        <authorList>
            <person name="Laurie J.D."/>
            <person name="Ali S."/>
            <person name="Linning R."/>
            <person name="Mannhaupt G."/>
            <person name="Wong P."/>
            <person name="Gueldener U."/>
            <person name="Muensterkoetter M."/>
            <person name="Moore R."/>
            <person name="Kahmann R."/>
            <person name="Bakkeren G."/>
            <person name="Schirawski J."/>
        </authorList>
    </citation>
    <scope>NUCLEOTIDE SEQUENCE [LARGE SCALE GENOMIC DNA]</scope>
    <source>
        <strain evidence="2">Uh4875-4</strain>
    </source>
</reference>